<feature type="compositionally biased region" description="Basic and acidic residues" evidence="13">
    <location>
        <begin position="662"/>
        <end position="674"/>
    </location>
</feature>
<dbReference type="Proteomes" id="UP000314987">
    <property type="component" value="Unassembled WGS sequence"/>
</dbReference>
<evidence type="ECO:0000256" key="12">
    <source>
        <dbReference type="SAM" id="Coils"/>
    </source>
</evidence>
<proteinExistence type="inferred from homology"/>
<name>A0A4X2LDF1_VOMUR</name>
<dbReference type="SUPFAM" id="SSF56112">
    <property type="entry name" value="Protein kinase-like (PK-like)"/>
    <property type="match status" value="1"/>
</dbReference>
<evidence type="ECO:0000313" key="17">
    <source>
        <dbReference type="Proteomes" id="UP000314987"/>
    </source>
</evidence>
<feature type="binding site" evidence="11">
    <location>
        <position position="152"/>
    </location>
    <ligand>
        <name>ATP</name>
        <dbReference type="ChEBI" id="CHEBI:30616"/>
    </ligand>
</feature>
<feature type="coiled-coil region" evidence="12">
    <location>
        <begin position="1326"/>
        <end position="1353"/>
    </location>
</feature>
<dbReference type="InterPro" id="IPR011009">
    <property type="entry name" value="Kinase-like_dom_sf"/>
</dbReference>
<reference evidence="16" key="3">
    <citation type="submission" date="2025-09" db="UniProtKB">
        <authorList>
            <consortium name="Ensembl"/>
        </authorList>
    </citation>
    <scope>IDENTIFICATION</scope>
</reference>
<feature type="compositionally biased region" description="Basic and acidic residues" evidence="13">
    <location>
        <begin position="945"/>
        <end position="962"/>
    </location>
</feature>
<evidence type="ECO:0000256" key="14">
    <source>
        <dbReference type="SAM" id="SignalP"/>
    </source>
</evidence>
<keyword evidence="3" id="KW-0723">Serine/threonine-protein kinase</keyword>
<dbReference type="GO" id="GO:0005524">
    <property type="term" value="F:ATP binding"/>
    <property type="evidence" value="ECO:0007669"/>
    <property type="project" value="UniProtKB-UniRule"/>
</dbReference>
<dbReference type="GeneTree" id="ENSGT00940000156818"/>
<keyword evidence="17" id="KW-1185">Reference proteome</keyword>
<dbReference type="InterPro" id="IPR017441">
    <property type="entry name" value="Protein_kinase_ATP_BS"/>
</dbReference>
<keyword evidence="12" id="KW-0175">Coiled coil</keyword>
<dbReference type="PANTHER" id="PTHR46538">
    <property type="entry name" value="PROTEIN KINASE DOMAIN-CONTAINING PROTEIN"/>
    <property type="match status" value="1"/>
</dbReference>
<dbReference type="InterPro" id="IPR051585">
    <property type="entry name" value="STE20_Ser/Thr_Kinases"/>
</dbReference>
<dbReference type="InterPro" id="IPR022165">
    <property type="entry name" value="PKK"/>
</dbReference>
<feature type="region of interest" description="Disordered" evidence="13">
    <location>
        <begin position="906"/>
        <end position="1087"/>
    </location>
</feature>
<gene>
    <name evidence="16" type="primary">LOC114037048</name>
</gene>
<keyword evidence="4" id="KW-0597">Phosphoprotein</keyword>
<dbReference type="RefSeq" id="XP_027709651.1">
    <property type="nucleotide sequence ID" value="XM_027853850.1"/>
</dbReference>
<feature type="signal peptide" evidence="14">
    <location>
        <begin position="1"/>
        <end position="22"/>
    </location>
</feature>
<evidence type="ECO:0000256" key="10">
    <source>
        <dbReference type="ARBA" id="ARBA00048679"/>
    </source>
</evidence>
<evidence type="ECO:0000256" key="7">
    <source>
        <dbReference type="ARBA" id="ARBA00022777"/>
    </source>
</evidence>
<evidence type="ECO:0000256" key="13">
    <source>
        <dbReference type="SAM" id="MobiDB-lite"/>
    </source>
</evidence>
<dbReference type="Pfam" id="PF00069">
    <property type="entry name" value="Pkinase"/>
    <property type="match status" value="1"/>
</dbReference>
<dbReference type="OMA" id="KYIHTND"/>
<comment type="catalytic activity">
    <reaction evidence="10">
        <text>L-seryl-[protein] + ATP = O-phospho-L-seryl-[protein] + ADP + H(+)</text>
        <dbReference type="Rhea" id="RHEA:17989"/>
        <dbReference type="Rhea" id="RHEA-COMP:9863"/>
        <dbReference type="Rhea" id="RHEA-COMP:11604"/>
        <dbReference type="ChEBI" id="CHEBI:15378"/>
        <dbReference type="ChEBI" id="CHEBI:29999"/>
        <dbReference type="ChEBI" id="CHEBI:30616"/>
        <dbReference type="ChEBI" id="CHEBI:83421"/>
        <dbReference type="ChEBI" id="CHEBI:456216"/>
        <dbReference type="EC" id="2.7.11.1"/>
    </reaction>
</comment>
<feature type="coiled-coil region" evidence="12">
    <location>
        <begin position="1195"/>
        <end position="1263"/>
    </location>
</feature>
<dbReference type="PANTHER" id="PTHR46538:SF4">
    <property type="entry name" value="NON-SPECIFIC SERINE_THREONINE PROTEIN KINASE"/>
    <property type="match status" value="1"/>
</dbReference>
<evidence type="ECO:0000256" key="4">
    <source>
        <dbReference type="ARBA" id="ARBA00022553"/>
    </source>
</evidence>
<dbReference type="PROSITE" id="PS00108">
    <property type="entry name" value="PROTEIN_KINASE_ST"/>
    <property type="match status" value="1"/>
</dbReference>
<dbReference type="EC" id="2.7.11.1" evidence="2"/>
<feature type="region of interest" description="Disordered" evidence="13">
    <location>
        <begin position="481"/>
        <end position="543"/>
    </location>
</feature>
<feature type="region of interest" description="Disordered" evidence="13">
    <location>
        <begin position="853"/>
        <end position="872"/>
    </location>
</feature>
<feature type="coiled-coil region" evidence="12">
    <location>
        <begin position="1401"/>
        <end position="1469"/>
    </location>
</feature>
<feature type="chain" id="PRO_5021238176" description="non-specific serine/threonine protein kinase" evidence="14">
    <location>
        <begin position="23"/>
        <end position="1494"/>
    </location>
</feature>
<evidence type="ECO:0000256" key="9">
    <source>
        <dbReference type="ARBA" id="ARBA00047899"/>
    </source>
</evidence>
<evidence type="ECO:0000259" key="15">
    <source>
        <dbReference type="PROSITE" id="PS50011"/>
    </source>
</evidence>
<dbReference type="InterPro" id="IPR000719">
    <property type="entry name" value="Prot_kinase_dom"/>
</dbReference>
<feature type="compositionally biased region" description="Polar residues" evidence="13">
    <location>
        <begin position="649"/>
        <end position="660"/>
    </location>
</feature>
<feature type="compositionally biased region" description="Basic and acidic residues" evidence="13">
    <location>
        <begin position="906"/>
        <end position="915"/>
    </location>
</feature>
<dbReference type="GO" id="GO:0004674">
    <property type="term" value="F:protein serine/threonine kinase activity"/>
    <property type="evidence" value="ECO:0007669"/>
    <property type="project" value="UniProtKB-KW"/>
</dbReference>
<evidence type="ECO:0000256" key="8">
    <source>
        <dbReference type="ARBA" id="ARBA00022840"/>
    </source>
</evidence>
<evidence type="ECO:0000256" key="6">
    <source>
        <dbReference type="ARBA" id="ARBA00022741"/>
    </source>
</evidence>
<feature type="coiled-coil region" evidence="12">
    <location>
        <begin position="1129"/>
        <end position="1160"/>
    </location>
</feature>
<dbReference type="OrthoDB" id="10027016at2759"/>
<accession>A0A4X2LDF1</accession>
<protein>
    <recommendedName>
        <fullName evidence="2">non-specific serine/threonine protein kinase</fullName>
        <ecNumber evidence="2">2.7.11.1</ecNumber>
    </recommendedName>
</protein>
<reference evidence="16" key="2">
    <citation type="submission" date="2025-08" db="UniProtKB">
        <authorList>
            <consortium name="Ensembl"/>
        </authorList>
    </citation>
    <scope>IDENTIFICATION</scope>
</reference>
<dbReference type="Gene3D" id="1.10.510.10">
    <property type="entry name" value="Transferase(Phosphotransferase) domain 1"/>
    <property type="match status" value="1"/>
</dbReference>
<feature type="domain" description="Protein kinase" evidence="15">
    <location>
        <begin position="123"/>
        <end position="381"/>
    </location>
</feature>
<keyword evidence="8 11" id="KW-0067">ATP-binding</keyword>
<dbReference type="GeneID" id="114037048"/>
<evidence type="ECO:0000256" key="1">
    <source>
        <dbReference type="ARBA" id="ARBA00008874"/>
    </source>
</evidence>
<feature type="compositionally biased region" description="Basic and acidic residues" evidence="13">
    <location>
        <begin position="1049"/>
        <end position="1072"/>
    </location>
</feature>
<dbReference type="Gene3D" id="3.30.200.20">
    <property type="entry name" value="Phosphorylase Kinase, domain 1"/>
    <property type="match status" value="1"/>
</dbReference>
<dbReference type="FunFam" id="1.10.510.10:FF:000081">
    <property type="entry name" value="STE20-like serine/threonine-protein kinase"/>
    <property type="match status" value="1"/>
</dbReference>
<feature type="compositionally biased region" description="Basic and acidic residues" evidence="13">
    <location>
        <begin position="432"/>
        <end position="452"/>
    </location>
</feature>
<organism evidence="16 17">
    <name type="scientific">Vombatus ursinus</name>
    <name type="common">Common wombat</name>
    <dbReference type="NCBI Taxonomy" id="29139"/>
    <lineage>
        <taxon>Eukaryota</taxon>
        <taxon>Metazoa</taxon>
        <taxon>Chordata</taxon>
        <taxon>Craniata</taxon>
        <taxon>Vertebrata</taxon>
        <taxon>Euteleostomi</taxon>
        <taxon>Mammalia</taxon>
        <taxon>Metatheria</taxon>
        <taxon>Diprotodontia</taxon>
        <taxon>Vombatidae</taxon>
        <taxon>Vombatus</taxon>
    </lineage>
</organism>
<evidence type="ECO:0000313" key="16">
    <source>
        <dbReference type="Ensembl" id="ENSVURP00010020121.1"/>
    </source>
</evidence>
<comment type="similarity">
    <text evidence="1">Belongs to the protein kinase superfamily. STE Ser/Thr protein kinase family. STE20 subfamily.</text>
</comment>
<keyword evidence="14" id="KW-0732">Signal</keyword>
<sequence length="1494" mass="168770">MFISLFSSRIFLFLEFPGLRSGQDTGEQGAGLASVTILYPEVSGYRTFLKLGFPPPPPLSCASVGHPAISGPAWEEDSISGAEPRNKAPTMAFLLRLLRFGTEKKKAKHYTNVKRDVNPEDLWELVGELGDGAFGKVFKVQNKETGVLAAAKVIETQSEEELEDYIMEIDILAGCDHPHIVQLLDALYWEGKLWILIEFCPGGAVDAIILELEKGLTEVQIQVVCKQMLQALEYLHGSKIIHRDLKAGNVLLSSEGYVKLADFGVSAKNSRTLQRRASFIGTPYWMAPEVIQCETSKEAPYDYKADIWSLGITLIEMAEMEPPHHELNPMRVLLRIHKSPPPTLRYPDQWSEEFKDFLRKSLERDPDSRWSACQLLQHPFVSEVEDSGPLRELIAEAKAEVLEEFEEEEIASFSPSREHKHTLSNDGVPPLEPERPSKDRKFSLEKPERGDTANKGVQLLPTALAVKGNDFKLQAREENQVTLQENPQGDSPSKLVASSLAYSPNPVGPGLSRQSSIGPNQSLLRSRASRTSSLKKQMRRKSAPMLVAPIESQGSMKLSSKSPSDVLKLIRRRSFFGGLKSQDILDPPAQGTHELLATQGGKDLLEEQLTSHTKPRVMLDSQSDVALPTPRAPSPGPDTVMNCAIDKPQGSQLLTSSPANLTEERKGHLTRERITTAQSGTSKIESRENTDSGIPEQISHPAAAHPSTGDQQQVNLSLEDPTLTNSTSGLETSEEKHDLTGNLEISSYERMPVGPQVSSDPLSDKERKVSCRQWTGDGQLEGAKAQHLDGMFMSSLLAKDEKSGAECVMEALNLCQTRTRFLSIQDPGALIQTNLPNHTEELTMEDSGHYPCCPHESSRSGDGQGCGTQNPKMPFNATHSSYRKEPCLPKPEAGCKDLLLRETFEEKTEDAKKNTSPDSTGKSKSLRGQGAPSLGGENQVVTTQCEKKDTQANFSKGEKEIPGTEGNVVVTPVETFIPRPPQGQARDLEEGHCKEPAPNLASTPETLEKPTGSGIPEPLRDRKKVNFAEGSLENGSTGESRSEGTVQKTEARPLERNDSRDIRNHVTDDNMHNARPSPVKSDISQDTHSFRKTVKKTRKFVVDGKEVSVTTSRPVQDADRKGESIRSARRKELQELRLLQKEEQRAQAQLDQRLHQQREQMFRHIELEMTGKKQHYDSQVEAVERHHHQITERLEAEYTQRLQDQARRLKAQQEKDYTRKLPALRENGKEEQSFLQQQQEQLNQALQKLIQEHKKKVTSIEWECTSKVHSLKRAREAVIWQLEQSHLQDKYQLFKQQVKEQYSLHRQQLTKRHEKDNERMHSFHNLLLEELKNQQAQERSQQLKSQRSEVRIRLAQFKESLKLQDISGAEHREQIKQFLQREEGRQKADTEQHQQKHHKQLQDLQLQLEANVQEVGQMQNEKLQRLVEQEKKKLTALDDEHTMELREWQERLATRKEMLEEELSRAQLRFPGPRRGSEPTRRLQRLFPVFHFPT</sequence>
<dbReference type="InterPro" id="IPR008271">
    <property type="entry name" value="Ser/Thr_kinase_AS"/>
</dbReference>
<evidence type="ECO:0000256" key="11">
    <source>
        <dbReference type="PROSITE-ProRule" id="PRU10141"/>
    </source>
</evidence>
<feature type="compositionally biased region" description="Polar residues" evidence="13">
    <location>
        <begin position="1033"/>
        <end position="1048"/>
    </location>
</feature>
<dbReference type="STRING" id="29139.ENSVURP00010020121"/>
<keyword evidence="6 11" id="KW-0547">Nucleotide-binding</keyword>
<dbReference type="Pfam" id="PF12474">
    <property type="entry name" value="PKK"/>
    <property type="match status" value="2"/>
</dbReference>
<feature type="region of interest" description="Disordered" evidence="13">
    <location>
        <begin position="410"/>
        <end position="457"/>
    </location>
</feature>
<feature type="compositionally biased region" description="Polar residues" evidence="13">
    <location>
        <begin position="512"/>
        <end position="521"/>
    </location>
</feature>
<comment type="catalytic activity">
    <reaction evidence="9">
        <text>L-threonyl-[protein] + ATP = O-phospho-L-threonyl-[protein] + ADP + H(+)</text>
        <dbReference type="Rhea" id="RHEA:46608"/>
        <dbReference type="Rhea" id="RHEA-COMP:11060"/>
        <dbReference type="Rhea" id="RHEA-COMP:11605"/>
        <dbReference type="ChEBI" id="CHEBI:15378"/>
        <dbReference type="ChEBI" id="CHEBI:30013"/>
        <dbReference type="ChEBI" id="CHEBI:30616"/>
        <dbReference type="ChEBI" id="CHEBI:61977"/>
        <dbReference type="ChEBI" id="CHEBI:456216"/>
        <dbReference type="EC" id="2.7.11.1"/>
    </reaction>
</comment>
<dbReference type="PROSITE" id="PS50011">
    <property type="entry name" value="PROTEIN_KINASE_DOM"/>
    <property type="match status" value="1"/>
</dbReference>
<keyword evidence="7" id="KW-0418">Kinase</keyword>
<keyword evidence="5" id="KW-0808">Transferase</keyword>
<reference evidence="17" key="1">
    <citation type="submission" date="2018-12" db="EMBL/GenBank/DDBJ databases">
        <authorList>
            <person name="Yazar S."/>
        </authorList>
    </citation>
    <scope>NUCLEOTIDE SEQUENCE [LARGE SCALE GENOMIC DNA]</scope>
</reference>
<feature type="compositionally biased region" description="Low complexity" evidence="13">
    <location>
        <begin position="522"/>
        <end position="534"/>
    </location>
</feature>
<evidence type="ECO:0000256" key="2">
    <source>
        <dbReference type="ARBA" id="ARBA00012513"/>
    </source>
</evidence>
<dbReference type="Ensembl" id="ENSVURT00010022915.1">
    <property type="protein sequence ID" value="ENSVURP00010020121.1"/>
    <property type="gene ID" value="ENSVURG00010015405.1"/>
</dbReference>
<feature type="compositionally biased region" description="Basic and acidic residues" evidence="13">
    <location>
        <begin position="986"/>
        <end position="995"/>
    </location>
</feature>
<dbReference type="SMART" id="SM00220">
    <property type="entry name" value="S_TKc"/>
    <property type="match status" value="1"/>
</dbReference>
<dbReference type="PROSITE" id="PS00107">
    <property type="entry name" value="PROTEIN_KINASE_ATP"/>
    <property type="match status" value="1"/>
</dbReference>
<feature type="region of interest" description="Disordered" evidence="13">
    <location>
        <begin position="612"/>
        <end position="712"/>
    </location>
</feature>
<evidence type="ECO:0000256" key="5">
    <source>
        <dbReference type="ARBA" id="ARBA00022679"/>
    </source>
</evidence>
<feature type="compositionally biased region" description="Polar residues" evidence="13">
    <location>
        <begin position="481"/>
        <end position="491"/>
    </location>
</feature>
<evidence type="ECO:0000256" key="3">
    <source>
        <dbReference type="ARBA" id="ARBA00022527"/>
    </source>
</evidence>